<dbReference type="EMBL" id="CP049742">
    <property type="protein sequence ID" value="QPC45691.1"/>
    <property type="molecule type" value="Genomic_DNA"/>
</dbReference>
<organism evidence="5 6">
    <name type="scientific">Mangrovibacillus cuniculi</name>
    <dbReference type="NCBI Taxonomy" id="2593652"/>
    <lineage>
        <taxon>Bacteria</taxon>
        <taxon>Bacillati</taxon>
        <taxon>Bacillota</taxon>
        <taxon>Bacilli</taxon>
        <taxon>Bacillales</taxon>
        <taxon>Bacillaceae</taxon>
        <taxon>Mangrovibacillus</taxon>
    </lineage>
</organism>
<gene>
    <name evidence="5" type="ORF">G8O30_01245</name>
</gene>
<keyword evidence="6" id="KW-1185">Reference proteome</keyword>
<evidence type="ECO:0000259" key="4">
    <source>
        <dbReference type="PROSITE" id="PS50977"/>
    </source>
</evidence>
<dbReference type="Pfam" id="PF00440">
    <property type="entry name" value="TetR_N"/>
    <property type="match status" value="1"/>
</dbReference>
<sequence length="204" mass="23825">MTILFIWSNTISWGDYVDRKRLILEAATKSFTLFGYKATTMDQVAKIANVGKGTIYTFYKNKEELFQEIVQSVIQEMKIKAEGTLTNNETFQERVHKVLYELLHYRTHHQLLIKLSQEETEMRTPAVKEMVKEIETAIISYVEEKVKVAIEDKEIEPCNPKLTAFLLLKIYVSLVFDWEQQNDPLSKEEIAQVLEMYLFKGLST</sequence>
<dbReference type="InterPro" id="IPR050624">
    <property type="entry name" value="HTH-type_Tx_Regulator"/>
</dbReference>
<dbReference type="SUPFAM" id="SSF48498">
    <property type="entry name" value="Tetracyclin repressor-like, C-terminal domain"/>
    <property type="match status" value="1"/>
</dbReference>
<evidence type="ECO:0000313" key="5">
    <source>
        <dbReference type="EMBL" id="QPC45691.1"/>
    </source>
</evidence>
<feature type="DNA-binding region" description="H-T-H motif" evidence="3">
    <location>
        <begin position="40"/>
        <end position="59"/>
    </location>
</feature>
<dbReference type="Proteomes" id="UP000593626">
    <property type="component" value="Chromosome"/>
</dbReference>
<feature type="domain" description="HTH tetR-type" evidence="4">
    <location>
        <begin position="17"/>
        <end position="77"/>
    </location>
</feature>
<dbReference type="PRINTS" id="PR00455">
    <property type="entry name" value="HTHTETR"/>
</dbReference>
<name>A0A7S8C951_9BACI</name>
<keyword evidence="1" id="KW-0678">Repressor</keyword>
<dbReference type="Pfam" id="PF17932">
    <property type="entry name" value="TetR_C_24"/>
    <property type="match status" value="1"/>
</dbReference>
<dbReference type="PROSITE" id="PS50977">
    <property type="entry name" value="HTH_TETR_2"/>
    <property type="match status" value="1"/>
</dbReference>
<dbReference type="SUPFAM" id="SSF46689">
    <property type="entry name" value="Homeodomain-like"/>
    <property type="match status" value="1"/>
</dbReference>
<dbReference type="Gene3D" id="1.10.10.60">
    <property type="entry name" value="Homeodomain-like"/>
    <property type="match status" value="1"/>
</dbReference>
<dbReference type="RefSeq" id="WP_239673207.1">
    <property type="nucleotide sequence ID" value="NZ_CP049742.1"/>
</dbReference>
<dbReference type="PANTHER" id="PTHR43479:SF11">
    <property type="entry name" value="ACREF_ENVCD OPERON REPRESSOR-RELATED"/>
    <property type="match status" value="1"/>
</dbReference>
<proteinExistence type="predicted"/>
<evidence type="ECO:0000256" key="3">
    <source>
        <dbReference type="PROSITE-ProRule" id="PRU00335"/>
    </source>
</evidence>
<evidence type="ECO:0000256" key="1">
    <source>
        <dbReference type="ARBA" id="ARBA00022491"/>
    </source>
</evidence>
<dbReference type="KEGG" id="mcui:G8O30_01245"/>
<protein>
    <submittedName>
        <fullName evidence="5">TetR/AcrR family transcriptional regulator</fullName>
    </submittedName>
</protein>
<dbReference type="GO" id="GO:0003677">
    <property type="term" value="F:DNA binding"/>
    <property type="evidence" value="ECO:0007669"/>
    <property type="project" value="UniProtKB-UniRule"/>
</dbReference>
<dbReference type="InterPro" id="IPR036271">
    <property type="entry name" value="Tet_transcr_reg_TetR-rel_C_sf"/>
</dbReference>
<dbReference type="InterPro" id="IPR009057">
    <property type="entry name" value="Homeodomain-like_sf"/>
</dbReference>
<dbReference type="AlphaFoldDB" id="A0A7S8C951"/>
<reference evidence="5 6" key="1">
    <citation type="submission" date="2019-07" db="EMBL/GenBank/DDBJ databases">
        <title>Genome sequence of 2 isolates from Red Sea Mangroves.</title>
        <authorList>
            <person name="Sefrji F."/>
            <person name="Michoud G."/>
            <person name="Merlino G."/>
            <person name="Daffonchio D."/>
        </authorList>
    </citation>
    <scope>NUCLEOTIDE SEQUENCE [LARGE SCALE GENOMIC DNA]</scope>
    <source>
        <strain evidence="5 6">R1DC41</strain>
    </source>
</reference>
<accession>A0A7S8C951</accession>
<keyword evidence="2 3" id="KW-0238">DNA-binding</keyword>
<evidence type="ECO:0000313" key="6">
    <source>
        <dbReference type="Proteomes" id="UP000593626"/>
    </source>
</evidence>
<dbReference type="InterPro" id="IPR001647">
    <property type="entry name" value="HTH_TetR"/>
</dbReference>
<evidence type="ECO:0000256" key="2">
    <source>
        <dbReference type="ARBA" id="ARBA00023125"/>
    </source>
</evidence>
<dbReference type="PANTHER" id="PTHR43479">
    <property type="entry name" value="ACREF/ENVCD OPERON REPRESSOR-RELATED"/>
    <property type="match status" value="1"/>
</dbReference>
<dbReference type="InterPro" id="IPR041490">
    <property type="entry name" value="KstR2_TetR_C"/>
</dbReference>
<dbReference type="Gene3D" id="1.10.357.10">
    <property type="entry name" value="Tetracycline Repressor, domain 2"/>
    <property type="match status" value="1"/>
</dbReference>